<dbReference type="NCBIfam" id="TIGR00981">
    <property type="entry name" value="rpsL_bact"/>
    <property type="match status" value="1"/>
</dbReference>
<name>A0ABQ7JBZ1_9APIC</name>
<evidence type="ECO:0000256" key="3">
    <source>
        <dbReference type="ARBA" id="ARBA00023274"/>
    </source>
</evidence>
<reference evidence="4 5" key="1">
    <citation type="journal article" date="2020" name="bioRxiv">
        <title>Metabolic contributions of an alphaproteobacterial endosymbiont in the apicomplexan Cardiosporidium cionae.</title>
        <authorList>
            <person name="Hunter E.S."/>
            <person name="Paight C.J."/>
            <person name="Lane C.E."/>
        </authorList>
    </citation>
    <scope>NUCLEOTIDE SEQUENCE [LARGE SCALE GENOMIC DNA]</scope>
    <source>
        <strain evidence="4">ESH_2018</strain>
    </source>
</reference>
<dbReference type="SUPFAM" id="SSF50249">
    <property type="entry name" value="Nucleic acid-binding proteins"/>
    <property type="match status" value="1"/>
</dbReference>
<dbReference type="Gene3D" id="2.40.50.140">
    <property type="entry name" value="Nucleic acid-binding proteins"/>
    <property type="match status" value="1"/>
</dbReference>
<dbReference type="PANTHER" id="PTHR11652">
    <property type="entry name" value="30S RIBOSOMAL PROTEIN S12 FAMILY MEMBER"/>
    <property type="match status" value="1"/>
</dbReference>
<keyword evidence="5" id="KW-1185">Reference proteome</keyword>
<gene>
    <name evidence="4" type="ORF">IE077_000270</name>
</gene>
<dbReference type="InterPro" id="IPR012340">
    <property type="entry name" value="NA-bd_OB-fold"/>
</dbReference>
<dbReference type="EMBL" id="JADAQX010000173">
    <property type="protein sequence ID" value="KAF8821491.1"/>
    <property type="molecule type" value="Genomic_DNA"/>
</dbReference>
<dbReference type="CDD" id="cd03368">
    <property type="entry name" value="Ribosomal_S12"/>
    <property type="match status" value="1"/>
</dbReference>
<evidence type="ECO:0000313" key="5">
    <source>
        <dbReference type="Proteomes" id="UP000823046"/>
    </source>
</evidence>
<evidence type="ECO:0000256" key="2">
    <source>
        <dbReference type="ARBA" id="ARBA00022980"/>
    </source>
</evidence>
<proteinExistence type="inferred from homology"/>
<dbReference type="Proteomes" id="UP000823046">
    <property type="component" value="Unassembled WGS sequence"/>
</dbReference>
<comment type="caution">
    <text evidence="4">The sequence shown here is derived from an EMBL/GenBank/DDBJ whole genome shotgun (WGS) entry which is preliminary data.</text>
</comment>
<dbReference type="InterPro" id="IPR006032">
    <property type="entry name" value="Ribosomal_uS12"/>
</dbReference>
<sequence>MRFSRLLQVWGFHRENFHITSKLFPTYPRWPITPQLFPSISLFSPLHRNSLILPKVSTNIRFFSTRNISGRLFYKRRPKMIPRYKRKNWRSKWLEGAPQKKGICTAVRVEAPKKPNSGLRKIARVRLSTGKVVTVYIPGIGHNLNVHSVILIRGGRCRDVSGCNYKAVRGVYDLLPVKNQMRARSKYGVKLSSEKKAWRTERWNLKHVTTRYDRDLFNMFKWMTWNNPDGTIREGPLDSDEEVPKDMYHFNIEYRVRKDQGENSVR</sequence>
<comment type="similarity">
    <text evidence="1">Belongs to the universal ribosomal protein uS12 family.</text>
</comment>
<organism evidence="4 5">
    <name type="scientific">Cardiosporidium cionae</name>
    <dbReference type="NCBI Taxonomy" id="476202"/>
    <lineage>
        <taxon>Eukaryota</taxon>
        <taxon>Sar</taxon>
        <taxon>Alveolata</taxon>
        <taxon>Apicomplexa</taxon>
        <taxon>Aconoidasida</taxon>
        <taxon>Nephromycida</taxon>
        <taxon>Cardiosporidium</taxon>
    </lineage>
</organism>
<keyword evidence="2 4" id="KW-0689">Ribosomal protein</keyword>
<protein>
    <submittedName>
        <fullName evidence="4">30S ribosomal protein S12</fullName>
    </submittedName>
</protein>
<keyword evidence="3" id="KW-0687">Ribonucleoprotein</keyword>
<dbReference type="GO" id="GO:0005840">
    <property type="term" value="C:ribosome"/>
    <property type="evidence" value="ECO:0007669"/>
    <property type="project" value="UniProtKB-KW"/>
</dbReference>
<dbReference type="PRINTS" id="PR01034">
    <property type="entry name" value="RIBOSOMALS12"/>
</dbReference>
<evidence type="ECO:0000256" key="1">
    <source>
        <dbReference type="ARBA" id="ARBA00005657"/>
    </source>
</evidence>
<accession>A0ABQ7JBZ1</accession>
<dbReference type="Pfam" id="PF00164">
    <property type="entry name" value="Ribosom_S12_S23"/>
    <property type="match status" value="1"/>
</dbReference>
<dbReference type="InterPro" id="IPR005679">
    <property type="entry name" value="Ribosomal_uS12_bac"/>
</dbReference>
<evidence type="ECO:0000313" key="4">
    <source>
        <dbReference type="EMBL" id="KAF8821491.1"/>
    </source>
</evidence>